<dbReference type="GeneID" id="79717921"/>
<dbReference type="InterPro" id="IPR003159">
    <property type="entry name" value="Lyase_8_central_dom"/>
</dbReference>
<dbReference type="GO" id="GO:0006027">
    <property type="term" value="P:glycosaminoglycan catabolic process"/>
    <property type="evidence" value="ECO:0007669"/>
    <property type="project" value="InterPro"/>
</dbReference>
<dbReference type="Gene3D" id="1.50.10.100">
    <property type="entry name" value="Chondroitin AC/alginate lyase"/>
    <property type="match status" value="1"/>
</dbReference>
<dbReference type="PIRSF" id="PIRSF034515">
    <property type="entry name" value="Chondroitinase"/>
    <property type="match status" value="1"/>
</dbReference>
<name>A0A9Q8V2M7_9GAMM</name>
<reference evidence="7" key="1">
    <citation type="submission" date="2022-03" db="EMBL/GenBank/DDBJ databases">
        <title>ESBL-producing Moellerella wisconsensis and Escherichia marmotae isolated from wild game meat.</title>
        <authorList>
            <person name="Biggel M."/>
        </authorList>
    </citation>
    <scope>NUCLEOTIDE SEQUENCE</scope>
    <source>
        <strain evidence="7">W51</strain>
    </source>
</reference>
<dbReference type="InterPro" id="IPR011071">
    <property type="entry name" value="Lyase_8-like_C"/>
</dbReference>
<evidence type="ECO:0000313" key="8">
    <source>
        <dbReference type="Proteomes" id="UP000829116"/>
    </source>
</evidence>
<dbReference type="Proteomes" id="UP000829116">
    <property type="component" value="Chromosome"/>
</dbReference>
<feature type="domain" description="Lyase N-terminal" evidence="5">
    <location>
        <begin position="41"/>
        <end position="232"/>
    </location>
</feature>
<dbReference type="SUPFAM" id="SSF49863">
    <property type="entry name" value="Hyaluronate lyase-like, C-terminal domain"/>
    <property type="match status" value="1"/>
</dbReference>
<dbReference type="SUPFAM" id="SSF49785">
    <property type="entry name" value="Galactose-binding domain-like"/>
    <property type="match status" value="1"/>
</dbReference>
<dbReference type="Gene3D" id="2.70.98.10">
    <property type="match status" value="1"/>
</dbReference>
<dbReference type="Gene3D" id="2.60.220.10">
    <property type="entry name" value="Polysaccharide lyase family 8-like, C-terminal"/>
    <property type="match status" value="1"/>
</dbReference>
<dbReference type="Pfam" id="PF09093">
    <property type="entry name" value="Lyase_catalyt"/>
    <property type="match status" value="1"/>
</dbReference>
<protein>
    <recommendedName>
        <fullName evidence="3">Chondroitin sulfate ABC lyase</fullName>
    </recommendedName>
    <alternativeName>
        <fullName evidence="3">Chondroitin ABC eliminase</fullName>
    </alternativeName>
    <alternativeName>
        <fullName evidence="3">Chondroitin ABC lyase</fullName>
    </alternativeName>
    <alternativeName>
        <fullName evidence="3">Chondroitinase ABC</fullName>
    </alternativeName>
</protein>
<sequence length="1022" mass="115028">MKPAYRLSAVAVCVGLLSAPYSVLAATDQPAYSADNILRSEIYHFEQANPLADFSASQGSSLELTDKRSIMGNHSLLWNWQRGSSFTLHKKIIVPTDKQASKAWGRASTPVLSFWIYNEHPINDYLTVDLGEKLNSTNEAQAGFKVKLNFTGWRAVGVSLNNDLDNREMTLNAVNLNSDDTPRSIGRKLGKEVDSIRFKAPSTVKQGQFYIDRIMLSVDDARYQWSDDQVKTRISEPEINFHTVTPQLAVTPENLTAVETIRQRLINEFVNGETESNLAVEINVNKLIQAFDALHIERKADGTLRGRHLITEKQVIIYQPNSLNPQDKALFDHYVILGDYTTLMFNISRAYVLEKSAAQKEKLKQMYLLMTEHLLDQGFTKGSSLVTTHHWGYSSRWWYISTLLMSDALKQAHLQTQVYDSLLWYSREFKQSFDMKVGPGSSDLDYFNTLSRQHLALLMLEPDDQKRINLINTFSHYITGALAQTPPGSKDGLRPDGTAWRHESNYPGYSFPAFKNASQLVYLLRDTPFAVGKAGQENLKKAMVAAWIYSNPQVGLPLSGRHPFNPPSLTSIAQGYYWLAMSAQPAPDKTLAAIYLAISGKSAQQAQQIFGQTIEPEKLPQGYYAFNGGAFGIYRWQQKMVTMKAFNSNVWSAEIYNKDNRYGRYQSHGVVQIVNHGDQEKQGYQQAGWDWNRMPGATTIHLPLTELDSPKPHTLMLRGERGFNGVSALQNRYGAMAFDLQSPADLERFDPKFSAKKSVLAADNHLIMLGSEIRSSDKKNPVETTLFQLAITPQLNAVWINGQKVEQFPYQTSLKSGDWLIDSDGNGYLITGAEKVQLSRQQQVSAENKNRQPTQGNFTSAWINHGTAPQDASYEYMIFLDATPENMAQRAKQFNSGKRFYQVLRKDKNVHIIHDNQSQVTGYMFYHASAVDDKWLKKVNQPSIIMAQPQGDKLVVSAVTPDLNMTRQKAATPVAINVVLNGKWQPADQSAMIETRISGDTTELLFSSYFGIPQEISLNPQP</sequence>
<keyword evidence="3" id="KW-0119">Carbohydrate metabolism</keyword>
<dbReference type="EMBL" id="CP093245">
    <property type="protein sequence ID" value="UNH29960.1"/>
    <property type="molecule type" value="Genomic_DNA"/>
</dbReference>
<evidence type="ECO:0000313" key="7">
    <source>
        <dbReference type="EMBL" id="UNH29960.1"/>
    </source>
</evidence>
<accession>A0A9Q8V2M7</accession>
<dbReference type="RefSeq" id="WP_047255923.1">
    <property type="nucleotide sequence ID" value="NZ_CAWMFK010000032.1"/>
</dbReference>
<dbReference type="InterPro" id="IPR015177">
    <property type="entry name" value="Lyase_catalyt"/>
</dbReference>
<dbReference type="SUPFAM" id="SSF74650">
    <property type="entry name" value="Galactose mutarotase-like"/>
    <property type="match status" value="1"/>
</dbReference>
<evidence type="ECO:0000256" key="1">
    <source>
        <dbReference type="ARBA" id="ARBA00006699"/>
    </source>
</evidence>
<feature type="domain" description="Polysaccharide lyase family 8 central" evidence="4">
    <location>
        <begin position="637"/>
        <end position="879"/>
    </location>
</feature>
<dbReference type="InterPro" id="IPR015176">
    <property type="entry name" value="Lyase_N"/>
</dbReference>
<dbReference type="PANTHER" id="PTHR37322">
    <property type="match status" value="1"/>
</dbReference>
<dbReference type="SUPFAM" id="SSF48230">
    <property type="entry name" value="Chondroitin AC/alginate lyase"/>
    <property type="match status" value="1"/>
</dbReference>
<dbReference type="AlphaFoldDB" id="A0A9Q8V2M7"/>
<dbReference type="GO" id="GO:0005576">
    <property type="term" value="C:extracellular region"/>
    <property type="evidence" value="ECO:0007669"/>
    <property type="project" value="InterPro"/>
</dbReference>
<dbReference type="Gene3D" id="2.60.120.430">
    <property type="entry name" value="Galactose-binding lectin"/>
    <property type="match status" value="1"/>
</dbReference>
<dbReference type="Pfam" id="PF09092">
    <property type="entry name" value="Lyase_N"/>
    <property type="match status" value="1"/>
</dbReference>
<dbReference type="Pfam" id="PF02278">
    <property type="entry name" value="Lyase_8"/>
    <property type="match status" value="1"/>
</dbReference>
<dbReference type="InterPro" id="IPR014718">
    <property type="entry name" value="GH-type_carb-bd"/>
</dbReference>
<dbReference type="InterPro" id="IPR024200">
    <property type="entry name" value="Chondroitinase_ABC_I"/>
</dbReference>
<dbReference type="CDD" id="cd01083">
    <property type="entry name" value="GAG_Lyase"/>
    <property type="match status" value="1"/>
</dbReference>
<dbReference type="GO" id="GO:0005975">
    <property type="term" value="P:carbohydrate metabolic process"/>
    <property type="evidence" value="ECO:0007669"/>
    <property type="project" value="InterPro"/>
</dbReference>
<organism evidence="7 8">
    <name type="scientific">Moellerella wisconsensis</name>
    <dbReference type="NCBI Taxonomy" id="158849"/>
    <lineage>
        <taxon>Bacteria</taxon>
        <taxon>Pseudomonadati</taxon>
        <taxon>Pseudomonadota</taxon>
        <taxon>Gammaproteobacteria</taxon>
        <taxon>Enterobacterales</taxon>
        <taxon>Morganellaceae</taxon>
        <taxon>Moellerella</taxon>
    </lineage>
</organism>
<evidence type="ECO:0000259" key="4">
    <source>
        <dbReference type="Pfam" id="PF02278"/>
    </source>
</evidence>
<comment type="function">
    <text evidence="3">Broad-specificity glycosaminoglycan lyase.</text>
</comment>
<evidence type="ECO:0000256" key="3">
    <source>
        <dbReference type="PIRNR" id="PIRNR034515"/>
    </source>
</evidence>
<dbReference type="PANTHER" id="PTHR37322:SF3">
    <property type="entry name" value="CHONDROITIN SULFATE ABC EXOLYASE"/>
    <property type="match status" value="1"/>
</dbReference>
<proteinExistence type="inferred from homology"/>
<dbReference type="InterPro" id="IPR008979">
    <property type="entry name" value="Galactose-bd-like_sf"/>
</dbReference>
<dbReference type="GO" id="GO:0030246">
    <property type="term" value="F:carbohydrate binding"/>
    <property type="evidence" value="ECO:0007669"/>
    <property type="project" value="InterPro"/>
</dbReference>
<dbReference type="GO" id="GO:0034000">
    <property type="term" value="F:chondroitin-sulfate-ABC endolyase activity"/>
    <property type="evidence" value="ECO:0007669"/>
    <property type="project" value="InterPro"/>
</dbReference>
<dbReference type="InterPro" id="IPR039174">
    <property type="entry name" value="Chondroitin_ABC_lyase"/>
</dbReference>
<feature type="domain" description="Lyase catalytic" evidence="6">
    <location>
        <begin position="249"/>
        <end position="600"/>
    </location>
</feature>
<evidence type="ECO:0000259" key="6">
    <source>
        <dbReference type="Pfam" id="PF09093"/>
    </source>
</evidence>
<gene>
    <name evidence="7" type="ORF">MNY72_11425</name>
</gene>
<dbReference type="InterPro" id="IPR011013">
    <property type="entry name" value="Gal_mutarotase_sf_dom"/>
</dbReference>
<keyword evidence="2 3" id="KW-0456">Lyase</keyword>
<comment type="similarity">
    <text evidence="1 3">Belongs to the polysaccharide lyase 8 family.</text>
</comment>
<evidence type="ECO:0000256" key="2">
    <source>
        <dbReference type="ARBA" id="ARBA00023239"/>
    </source>
</evidence>
<dbReference type="InterPro" id="IPR008929">
    <property type="entry name" value="Chondroitin_lyas"/>
</dbReference>
<evidence type="ECO:0000259" key="5">
    <source>
        <dbReference type="Pfam" id="PF09092"/>
    </source>
</evidence>